<dbReference type="Pfam" id="PF09358">
    <property type="entry name" value="E1_UFD"/>
    <property type="match status" value="1"/>
</dbReference>
<dbReference type="CDD" id="cd01490">
    <property type="entry name" value="Ube1_repeat2"/>
    <property type="match status" value="1"/>
</dbReference>
<dbReference type="PRINTS" id="PR01849">
    <property type="entry name" value="UBIQUITINACT"/>
</dbReference>
<evidence type="ECO:0000256" key="2">
    <source>
        <dbReference type="ARBA" id="ARBA00004906"/>
    </source>
</evidence>
<evidence type="ECO:0000256" key="1">
    <source>
        <dbReference type="ARBA" id="ARBA00000488"/>
    </source>
</evidence>
<dbReference type="AlphaFoldDB" id="A0A085M584"/>
<dbReference type="EMBL" id="KL363228">
    <property type="protein sequence ID" value="KFD52380.1"/>
    <property type="molecule type" value="Genomic_DNA"/>
</dbReference>
<proteinExistence type="inferred from homology"/>
<dbReference type="InterPro" id="IPR033127">
    <property type="entry name" value="UBQ-activ_enz_E1_Cys_AS"/>
</dbReference>
<evidence type="ECO:0000256" key="7">
    <source>
        <dbReference type="ARBA" id="ARBA00022786"/>
    </source>
</evidence>
<dbReference type="EMBL" id="KL367491">
    <property type="protein sequence ID" value="KFD69961.1"/>
    <property type="molecule type" value="Genomic_DNA"/>
</dbReference>
<dbReference type="InterPro" id="IPR045886">
    <property type="entry name" value="ThiF/MoeB/HesA"/>
</dbReference>
<keyword evidence="6 11" id="KW-0547">Nucleotide-binding</keyword>
<dbReference type="GO" id="GO:0016925">
    <property type="term" value="P:protein sumoylation"/>
    <property type="evidence" value="ECO:0007669"/>
    <property type="project" value="TreeGrafter"/>
</dbReference>
<evidence type="ECO:0000259" key="12">
    <source>
        <dbReference type="SMART" id="SM00985"/>
    </source>
</evidence>
<evidence type="ECO:0000313" key="14">
    <source>
        <dbReference type="EMBL" id="KFD69961.1"/>
    </source>
</evidence>
<comment type="catalytic activity">
    <reaction evidence="1">
        <text>ATP + ubiquitin + [E1 ubiquitin-activating enzyme]-L-cysteine = AMP + diphosphate + S-ubiquitinyl-[E1 ubiquitin-activating enzyme]-L-cysteine.</text>
        <dbReference type="EC" id="6.2.1.45"/>
    </reaction>
</comment>
<dbReference type="Pfam" id="PF10585">
    <property type="entry name" value="UBA_E1_SCCH"/>
    <property type="match status" value="1"/>
</dbReference>
<dbReference type="InterPro" id="IPR042063">
    <property type="entry name" value="Ubi_acti_E1_SCCH"/>
</dbReference>
<evidence type="ECO:0000256" key="8">
    <source>
        <dbReference type="ARBA" id="ARBA00022840"/>
    </source>
</evidence>
<dbReference type="GO" id="GO:0019948">
    <property type="term" value="F:SUMO activating enzyme activity"/>
    <property type="evidence" value="ECO:0007669"/>
    <property type="project" value="TreeGrafter"/>
</dbReference>
<dbReference type="UniPathway" id="UPA00143"/>
<dbReference type="InterPro" id="IPR019572">
    <property type="entry name" value="UBA_E1_SCCH"/>
</dbReference>
<keyword evidence="8 11" id="KW-0067">ATP-binding</keyword>
<evidence type="ECO:0000256" key="9">
    <source>
        <dbReference type="ARBA" id="ARBA00030371"/>
    </source>
</evidence>
<dbReference type="InterPro" id="IPR032420">
    <property type="entry name" value="E1_4HB"/>
</dbReference>
<dbReference type="GO" id="GO:0031510">
    <property type="term" value="C:SUMO activating enzyme complex"/>
    <property type="evidence" value="ECO:0007669"/>
    <property type="project" value="TreeGrafter"/>
</dbReference>
<dbReference type="InterPro" id="IPR000011">
    <property type="entry name" value="UBQ/SUMO-activ_enz_E1-like"/>
</dbReference>
<dbReference type="Gene3D" id="3.40.50.12550">
    <property type="entry name" value="Ubiquitin-activating enzyme E1, inactive adenylation domain, subdomain 2"/>
    <property type="match status" value="1"/>
</dbReference>
<dbReference type="Gene3D" id="3.40.50.720">
    <property type="entry name" value="NAD(P)-binding Rossmann-like Domain"/>
    <property type="match status" value="1"/>
</dbReference>
<dbReference type="GO" id="GO:0004839">
    <property type="term" value="F:ubiquitin activating enzyme activity"/>
    <property type="evidence" value="ECO:0007669"/>
    <property type="project" value="UniProtKB-EC"/>
</dbReference>
<dbReference type="InterPro" id="IPR042449">
    <property type="entry name" value="Ub-E1_IAD_1"/>
</dbReference>
<dbReference type="Gene3D" id="1.10.10.2660">
    <property type="entry name" value="Ubiquitin-activating enzyme E1, SCCH domain"/>
    <property type="match status" value="1"/>
</dbReference>
<evidence type="ECO:0000256" key="11">
    <source>
        <dbReference type="RuleBase" id="RU000519"/>
    </source>
</evidence>
<name>A0A085M584_9BILA</name>
<dbReference type="InterPro" id="IPR018075">
    <property type="entry name" value="UBQ-activ_enz_E1"/>
</dbReference>
<dbReference type="InterPro" id="IPR000594">
    <property type="entry name" value="ThiF_NAD_FAD-bd"/>
</dbReference>
<dbReference type="InterPro" id="IPR018965">
    <property type="entry name" value="Ub-activating_enz_E1_C"/>
</dbReference>
<dbReference type="GO" id="GO:0005737">
    <property type="term" value="C:cytoplasm"/>
    <property type="evidence" value="ECO:0007669"/>
    <property type="project" value="TreeGrafter"/>
</dbReference>
<keyword evidence="5 11" id="KW-0436">Ligase</keyword>
<protein>
    <recommendedName>
        <fullName evidence="4">E1 ubiquitin-activating enzyme</fullName>
        <ecNumber evidence="4">6.2.1.45</ecNumber>
    </recommendedName>
    <alternativeName>
        <fullName evidence="9">Ubiquitin-activating enzyme E1</fullName>
    </alternativeName>
</protein>
<dbReference type="SUPFAM" id="SSF69572">
    <property type="entry name" value="Activating enzymes of the ubiquitin-like proteins"/>
    <property type="match status" value="2"/>
</dbReference>
<dbReference type="Pfam" id="PF16190">
    <property type="entry name" value="E1_FCCH"/>
    <property type="match status" value="1"/>
</dbReference>
<dbReference type="NCBIfam" id="TIGR01408">
    <property type="entry name" value="Ube1"/>
    <property type="match status" value="1"/>
</dbReference>
<evidence type="ECO:0000256" key="5">
    <source>
        <dbReference type="ARBA" id="ARBA00022598"/>
    </source>
</evidence>
<dbReference type="FunFam" id="1.10.10.2660:FF:000001">
    <property type="entry name" value="Ubiquitin-activating enzyme E1 1"/>
    <property type="match status" value="1"/>
</dbReference>
<feature type="domain" description="Ubiquitin-activating enzyme E1 C-terminal" evidence="12">
    <location>
        <begin position="1033"/>
        <end position="1158"/>
    </location>
</feature>
<dbReference type="PANTHER" id="PTHR10953:SF4">
    <property type="entry name" value="UBIQUITIN-ACTIVATING ENZYME E1 C-TERMINAL DOMAIN-CONTAINING PROTEIN"/>
    <property type="match status" value="1"/>
</dbReference>
<dbReference type="FunFam" id="2.40.30.180:FF:000001">
    <property type="entry name" value="ubiquitin-like modifier-activating enzyme 1"/>
    <property type="match status" value="1"/>
</dbReference>
<comment type="similarity">
    <text evidence="3 11">Belongs to the ubiquitin-activating E1 family.</text>
</comment>
<dbReference type="EC" id="6.2.1.45" evidence="4"/>
<gene>
    <name evidence="13" type="ORF">M513_06761</name>
    <name evidence="14" type="ORF">M514_06761</name>
</gene>
<comment type="pathway">
    <text evidence="2">Protein modification; protein ubiquitination.</text>
</comment>
<organism evidence="13 15">
    <name type="scientific">Trichuris suis</name>
    <name type="common">pig whipworm</name>
    <dbReference type="NCBI Taxonomy" id="68888"/>
    <lineage>
        <taxon>Eukaryota</taxon>
        <taxon>Metazoa</taxon>
        <taxon>Ecdysozoa</taxon>
        <taxon>Nematoda</taxon>
        <taxon>Enoplea</taxon>
        <taxon>Dorylaimia</taxon>
        <taxon>Trichinellida</taxon>
        <taxon>Trichuridae</taxon>
        <taxon>Trichuris</taxon>
    </lineage>
</organism>
<dbReference type="InterPro" id="IPR038252">
    <property type="entry name" value="UBA_E1_C_sf"/>
</dbReference>
<dbReference type="FunFam" id="3.10.290.60:FF:000002">
    <property type="entry name" value="Ubiquitin-like modifier-activating enzyme 1"/>
    <property type="match status" value="1"/>
</dbReference>
<dbReference type="Gene3D" id="3.50.50.80">
    <property type="entry name" value="Ubiquitin-activating enzyme E1, inactive adenylation domain, subdomain 1"/>
    <property type="match status" value="1"/>
</dbReference>
<dbReference type="Gene3D" id="2.40.30.180">
    <property type="entry name" value="Ubiquitin-activating enzyme E1, FCCH domain"/>
    <property type="match status" value="1"/>
</dbReference>
<dbReference type="Proteomes" id="UP000030758">
    <property type="component" value="Unassembled WGS sequence"/>
</dbReference>
<dbReference type="InterPro" id="IPR032418">
    <property type="entry name" value="E1_FCCH"/>
</dbReference>
<dbReference type="Proteomes" id="UP000030764">
    <property type="component" value="Unassembled WGS sequence"/>
</dbReference>
<evidence type="ECO:0000256" key="3">
    <source>
        <dbReference type="ARBA" id="ARBA00005673"/>
    </source>
</evidence>
<evidence type="ECO:0000256" key="10">
    <source>
        <dbReference type="PROSITE-ProRule" id="PRU10132"/>
    </source>
</evidence>
<dbReference type="InterPro" id="IPR035985">
    <property type="entry name" value="Ubiquitin-activating_enz"/>
</dbReference>
<dbReference type="Pfam" id="PF16191">
    <property type="entry name" value="E1_4HB"/>
    <property type="match status" value="1"/>
</dbReference>
<sequence>MLIPMKSAFLKRTPWWERHFNAHYWSPCKRVLVTHFVTTGRHLCSKARFSARVTIGVVCPSFGLVVPLRMATSMSVINNGTSSLSKREASPLTGCAYSTKRAKADIVDHTASEDLAEGQSPPLREMNASTFGFAPGQTINGDVRNGAASAQGSFDPQLYSRQIYVLGEQAMRRLRISSALISGIGGAGVEIAKNLILGGVRQVTIHDCKNAQWRDLSAQYYLDESSIGKNRAVQSLGLLEELNDSVTVNYSIRPLSEDIIREHDLIIVTEMSFDEQCKVNEMTRREGKKFMSVDCRGLFGYVFNDFGPNHVINDSNGEPCTEVLLEHIDRATGEVTTLESAKHGLEDGDYVVFSEVKGMVELNNCEPKKVRVIKPFKFAVDGLSNFSEYVEGGKAKQVKVPTKMEFKPLNESIREPEFLISDFGKMDRPNQMHLMWQALYKFCHAHGRMPRVQNLADAEQIVSIVEELNASASDSLRVEKVDARLAKLLSFQALGNLAPITGFIGGLAAQEAMKALTSIFTPAKQWFYFDAIECLSEPGHPYGLRDERSCAARQNRYDGQTAVFGHDFQEALAKQKWFIVGAGAIGCELLKYFSMMGVASSQKGCLYVTDMDTIEVSNLNRQFLFRKHDVGKKKSDVAVGAAKEFNPSLNLKSMCERVCGETENIFDDDFFENLNGVANALDNVEARTYMDRRCVYYRLPLLESGTQGPKGNVQVVYPHLTESYSSSQDPPERSIPICTLKNFPNAIEHTIQWARDLFEGAFTNPAEMANQFLEDPRAFFERVKKMHAGQMIEMLDNVYRVLSVERPETAEDCVVWARNYWEKCFNYSIRQLLHNFPPDQTTSLGAKFWSGSKRCPHPLQFDVANTEHLRFVFAAAYLRSLMYGLKPVEDMSSVADIAKRVSVPTFEPKAGVKIAVTEEEATRMNNEDGDEQQFQELHLLLAKLKPEKSKRLFPIDFEKDDDSNHHMEFITTASNLRAENYDIEKADLLKTKQIAGRIIPAIATTTAAVAGLACLEFYKVVLAAANDPVLERFKNSFINLALPYFGFAEPVKAAVKKYYDTPWTLWDRFEIQGDITLQQLVDYMKEKHQLEVTMLSQGVTMLFSFFLTPAKQKERMGMKISELVQMISNRPIPEGVKAIVLELMCTDEQGEDVEVPYVKYYLPSMEQC</sequence>
<dbReference type="Pfam" id="PF00899">
    <property type="entry name" value="ThiF"/>
    <property type="match status" value="1"/>
</dbReference>
<dbReference type="SMART" id="SM00985">
    <property type="entry name" value="UBA_e1_C"/>
    <property type="match status" value="1"/>
</dbReference>
<dbReference type="GO" id="GO:0005524">
    <property type="term" value="F:ATP binding"/>
    <property type="evidence" value="ECO:0007669"/>
    <property type="project" value="UniProtKB-KW"/>
</dbReference>
<evidence type="ECO:0000256" key="4">
    <source>
        <dbReference type="ARBA" id="ARBA00012990"/>
    </source>
</evidence>
<dbReference type="InterPro" id="IPR042302">
    <property type="entry name" value="E1_FCCH_sf"/>
</dbReference>
<keyword evidence="15" id="KW-1185">Reference proteome</keyword>
<evidence type="ECO:0000313" key="15">
    <source>
        <dbReference type="Proteomes" id="UP000030764"/>
    </source>
</evidence>
<dbReference type="FunFam" id="3.40.50.720:FF:000015">
    <property type="entry name" value="Ubiquitin-activating enzyme E1 1"/>
    <property type="match status" value="1"/>
</dbReference>
<reference evidence="13 15" key="1">
    <citation type="journal article" date="2014" name="Nat. Genet.">
        <title>Genome and transcriptome of the porcine whipworm Trichuris suis.</title>
        <authorList>
            <person name="Jex A.R."/>
            <person name="Nejsum P."/>
            <person name="Schwarz E.M."/>
            <person name="Hu L."/>
            <person name="Young N.D."/>
            <person name="Hall R.S."/>
            <person name="Korhonen P.K."/>
            <person name="Liao S."/>
            <person name="Thamsborg S."/>
            <person name="Xia J."/>
            <person name="Xu P."/>
            <person name="Wang S."/>
            <person name="Scheerlinck J.P."/>
            <person name="Hofmann A."/>
            <person name="Sternberg P.W."/>
            <person name="Wang J."/>
            <person name="Gasser R.B."/>
        </authorList>
    </citation>
    <scope>NUCLEOTIDE SEQUENCE [LARGE SCALE GENOMIC DNA]</scope>
    <source>
        <strain evidence="14">DCEP-RM93F</strain>
        <strain evidence="13">DCEP-RM93M</strain>
    </source>
</reference>
<dbReference type="PANTHER" id="PTHR10953">
    <property type="entry name" value="UBIQUITIN-ACTIVATING ENZYME E1"/>
    <property type="match status" value="1"/>
</dbReference>
<dbReference type="PROSITE" id="PS00865">
    <property type="entry name" value="UBIQUITIN_ACTIVAT_2"/>
    <property type="match status" value="1"/>
</dbReference>
<evidence type="ECO:0000256" key="6">
    <source>
        <dbReference type="ARBA" id="ARBA00022741"/>
    </source>
</evidence>
<accession>A0A085M584</accession>
<feature type="active site" description="Glycyl thioester intermediate" evidence="10">
    <location>
        <position position="738"/>
    </location>
</feature>
<keyword evidence="7 11" id="KW-0833">Ubl conjugation pathway</keyword>
<dbReference type="FunFam" id="3.50.50.80:FF:000001">
    <property type="entry name" value="ubiquitin-like modifier-activating enzyme 1"/>
    <property type="match status" value="1"/>
</dbReference>
<dbReference type="Gene3D" id="3.10.290.60">
    <property type="entry name" value="Ubiquitin-activating enzyme E1, UFD domain"/>
    <property type="match status" value="1"/>
</dbReference>
<evidence type="ECO:0000313" key="13">
    <source>
        <dbReference type="EMBL" id="KFD52380.1"/>
    </source>
</evidence>